<organism evidence="1 2">
    <name type="scientific">Thelohanellus kitauei</name>
    <name type="common">Myxosporean</name>
    <dbReference type="NCBI Taxonomy" id="669202"/>
    <lineage>
        <taxon>Eukaryota</taxon>
        <taxon>Metazoa</taxon>
        <taxon>Cnidaria</taxon>
        <taxon>Myxozoa</taxon>
        <taxon>Myxosporea</taxon>
        <taxon>Bivalvulida</taxon>
        <taxon>Platysporina</taxon>
        <taxon>Myxobolidae</taxon>
        <taxon>Thelohanellus</taxon>
    </lineage>
</organism>
<comment type="caution">
    <text evidence="1">The sequence shown here is derived from an EMBL/GenBank/DDBJ whole genome shotgun (WGS) entry which is preliminary data.</text>
</comment>
<protein>
    <submittedName>
        <fullName evidence="1">Uncharacterized protein</fullName>
    </submittedName>
</protein>
<reference evidence="1 2" key="1">
    <citation type="journal article" date="2014" name="Genome Biol. Evol.">
        <title>The genome of the myxosporean Thelohanellus kitauei shows adaptations to nutrient acquisition within its fish host.</title>
        <authorList>
            <person name="Yang Y."/>
            <person name="Xiong J."/>
            <person name="Zhou Z."/>
            <person name="Huo F."/>
            <person name="Miao W."/>
            <person name="Ran C."/>
            <person name="Liu Y."/>
            <person name="Zhang J."/>
            <person name="Feng J."/>
            <person name="Wang M."/>
            <person name="Wang M."/>
            <person name="Wang L."/>
            <person name="Yao B."/>
        </authorList>
    </citation>
    <scope>NUCLEOTIDE SEQUENCE [LARGE SCALE GENOMIC DNA]</scope>
    <source>
        <strain evidence="1">Wuqing</strain>
    </source>
</reference>
<keyword evidence="2" id="KW-1185">Reference proteome</keyword>
<evidence type="ECO:0000313" key="2">
    <source>
        <dbReference type="Proteomes" id="UP000031668"/>
    </source>
</evidence>
<dbReference type="Proteomes" id="UP000031668">
    <property type="component" value="Unassembled WGS sequence"/>
</dbReference>
<gene>
    <name evidence="1" type="ORF">RF11_02719</name>
</gene>
<proteinExistence type="predicted"/>
<name>A0A0C2IIX7_THEKT</name>
<accession>A0A0C2IIX7</accession>
<dbReference type="AlphaFoldDB" id="A0A0C2IIX7"/>
<dbReference type="EMBL" id="JWZT01003910">
    <property type="protein sequence ID" value="KII65299.1"/>
    <property type="molecule type" value="Genomic_DNA"/>
</dbReference>
<evidence type="ECO:0000313" key="1">
    <source>
        <dbReference type="EMBL" id="KII65299.1"/>
    </source>
</evidence>
<sequence length="159" mass="18686">MGDFFKISIDEDPQPQVDTFNLLCESNKWTFADRIINLKLALQANLRLDVQNEFGQLRSLARKKREVDEHEHEFNLFLSASSTILSREFNRADPLDLFMRCQISAGERPAKFLRRLETLIKKVMPDLCPSERDILLRKRFLANLPTPINIRRWLQAIFP</sequence>